<evidence type="ECO:0000313" key="2">
    <source>
        <dbReference type="Proteomes" id="UP000683000"/>
    </source>
</evidence>
<dbReference type="EMBL" id="JAGFBS010000016">
    <property type="protein sequence ID" value="KAG6374962.1"/>
    <property type="molecule type" value="Genomic_DNA"/>
</dbReference>
<accession>A0A8I2YQ71</accession>
<comment type="caution">
    <text evidence="1">The sequence shown here is derived from an EMBL/GenBank/DDBJ whole genome shotgun (WGS) entry which is preliminary data.</text>
</comment>
<organism evidence="1 2">
    <name type="scientific">Boletus reticuloceps</name>
    <dbReference type="NCBI Taxonomy" id="495285"/>
    <lineage>
        <taxon>Eukaryota</taxon>
        <taxon>Fungi</taxon>
        <taxon>Dikarya</taxon>
        <taxon>Basidiomycota</taxon>
        <taxon>Agaricomycotina</taxon>
        <taxon>Agaricomycetes</taxon>
        <taxon>Agaricomycetidae</taxon>
        <taxon>Boletales</taxon>
        <taxon>Boletineae</taxon>
        <taxon>Boletaceae</taxon>
        <taxon>Boletoideae</taxon>
        <taxon>Boletus</taxon>
    </lineage>
</organism>
<evidence type="ECO:0000313" key="1">
    <source>
        <dbReference type="EMBL" id="KAG6374962.1"/>
    </source>
</evidence>
<gene>
    <name evidence="1" type="ORF">JVT61DRAFT_3720</name>
</gene>
<dbReference type="InterPro" id="IPR057308">
    <property type="entry name" value="CHCR_PEP5_VPS11"/>
</dbReference>
<name>A0A8I2YQ71_9AGAM</name>
<dbReference type="Proteomes" id="UP000683000">
    <property type="component" value="Unassembled WGS sequence"/>
</dbReference>
<sequence>MKFGDLAKKDRTTGTPFLLCAIKGQLTGKPRPARTYRRGSEGSIFGTAVFNGKVVPGEGTGRELPFDLDTAICVCRQASFFEQAMYLAKEWRRHDDYLRVIMEDIGASSSRRWTSKG</sequence>
<keyword evidence="2" id="KW-1185">Reference proteome</keyword>
<proteinExistence type="predicted"/>
<protein>
    <submittedName>
        <fullName evidence="1">Uncharacterized protein</fullName>
    </submittedName>
</protein>
<dbReference type="AlphaFoldDB" id="A0A8I2YQ71"/>
<dbReference type="Pfam" id="PF23356">
    <property type="entry name" value="TPR_PEP5_VPS11"/>
    <property type="match status" value="1"/>
</dbReference>
<reference evidence="1" key="1">
    <citation type="submission" date="2021-03" db="EMBL/GenBank/DDBJ databases">
        <title>Evolutionary innovations through gain and loss of genes in the ectomycorrhizal Boletales.</title>
        <authorList>
            <person name="Wu G."/>
            <person name="Miyauchi S."/>
            <person name="Morin E."/>
            <person name="Yang Z.-L."/>
            <person name="Xu J."/>
            <person name="Martin F.M."/>
        </authorList>
    </citation>
    <scope>NUCLEOTIDE SEQUENCE</scope>
    <source>
        <strain evidence="1">BR01</strain>
    </source>
</reference>
<dbReference type="OrthoDB" id="26184at2759"/>